<reference evidence="2" key="1">
    <citation type="journal article" date="2023" name="Nat. Plants">
        <title>Single-cell RNA sequencing provides a high-resolution roadmap for understanding the multicellular compartmentation of specialized metabolism.</title>
        <authorList>
            <person name="Sun S."/>
            <person name="Shen X."/>
            <person name="Li Y."/>
            <person name="Li Y."/>
            <person name="Wang S."/>
            <person name="Li R."/>
            <person name="Zhang H."/>
            <person name="Shen G."/>
            <person name="Guo B."/>
            <person name="Wei J."/>
            <person name="Xu J."/>
            <person name="St-Pierre B."/>
            <person name="Chen S."/>
            <person name="Sun C."/>
        </authorList>
    </citation>
    <scope>NUCLEOTIDE SEQUENCE [LARGE SCALE GENOMIC DNA]</scope>
</reference>
<evidence type="ECO:0000313" key="1">
    <source>
        <dbReference type="EMBL" id="KAI5681460.1"/>
    </source>
</evidence>
<dbReference type="Proteomes" id="UP001060085">
    <property type="component" value="Linkage Group LG01"/>
</dbReference>
<organism evidence="1 2">
    <name type="scientific">Catharanthus roseus</name>
    <name type="common">Madagascar periwinkle</name>
    <name type="synonym">Vinca rosea</name>
    <dbReference type="NCBI Taxonomy" id="4058"/>
    <lineage>
        <taxon>Eukaryota</taxon>
        <taxon>Viridiplantae</taxon>
        <taxon>Streptophyta</taxon>
        <taxon>Embryophyta</taxon>
        <taxon>Tracheophyta</taxon>
        <taxon>Spermatophyta</taxon>
        <taxon>Magnoliopsida</taxon>
        <taxon>eudicotyledons</taxon>
        <taxon>Gunneridae</taxon>
        <taxon>Pentapetalae</taxon>
        <taxon>asterids</taxon>
        <taxon>lamiids</taxon>
        <taxon>Gentianales</taxon>
        <taxon>Apocynaceae</taxon>
        <taxon>Rauvolfioideae</taxon>
        <taxon>Vinceae</taxon>
        <taxon>Catharanthinae</taxon>
        <taxon>Catharanthus</taxon>
    </lineage>
</organism>
<keyword evidence="2" id="KW-1185">Reference proteome</keyword>
<evidence type="ECO:0000313" key="2">
    <source>
        <dbReference type="Proteomes" id="UP001060085"/>
    </source>
</evidence>
<proteinExistence type="predicted"/>
<comment type="caution">
    <text evidence="1">The sequence shown here is derived from an EMBL/GenBank/DDBJ whole genome shotgun (WGS) entry which is preliminary data.</text>
</comment>
<dbReference type="EMBL" id="CM044701">
    <property type="protein sequence ID" value="KAI5681460.1"/>
    <property type="molecule type" value="Genomic_DNA"/>
</dbReference>
<accession>A0ACC0C9A5</accession>
<sequence length="146" mass="16490">MDLNSLFGFIEAYVQCPTTINRPFLPFQQKNGTLIFPTGEFVGVYYSKELKYARDLGYTVIPISGYLFEKKESPFKSFISSLFKSHLEAKKSDLDLVLKAQKRRSVMKIAASICRGNLISSLENCLMRIPMSFPTMTSKALIPGTQ</sequence>
<protein>
    <submittedName>
        <fullName evidence="1">Uncharacterized protein</fullName>
    </submittedName>
</protein>
<name>A0ACC0C9A5_CATRO</name>
<gene>
    <name evidence="1" type="ORF">M9H77_02688</name>
</gene>